<evidence type="ECO:0000313" key="2">
    <source>
        <dbReference type="EMBL" id="SNR45857.1"/>
    </source>
</evidence>
<proteinExistence type="predicted"/>
<gene>
    <name evidence="2" type="ORF">SAMN04488009_1892</name>
</gene>
<name>A0ABY1SHE9_9FLAO</name>
<sequence length="39" mass="4516">MVKTALIYVYSIGIILVFIKEINLNTNSKTRFRKLISSK</sequence>
<keyword evidence="1" id="KW-0472">Membrane</keyword>
<keyword evidence="3" id="KW-1185">Reference proteome</keyword>
<reference evidence="2 3" key="1">
    <citation type="submission" date="2017-06" db="EMBL/GenBank/DDBJ databases">
        <authorList>
            <person name="Varghese N."/>
            <person name="Submissions S."/>
        </authorList>
    </citation>
    <scope>NUCLEOTIDE SEQUENCE [LARGE SCALE GENOMIC DNA]</scope>
    <source>
        <strain evidence="2 3">DSM 19840</strain>
    </source>
</reference>
<keyword evidence="1" id="KW-0812">Transmembrane</keyword>
<accession>A0ABY1SHE9</accession>
<organism evidence="2 3">
    <name type="scientific">Maribacter sedimenticola</name>
    <dbReference type="NCBI Taxonomy" id="228956"/>
    <lineage>
        <taxon>Bacteria</taxon>
        <taxon>Pseudomonadati</taxon>
        <taxon>Bacteroidota</taxon>
        <taxon>Flavobacteriia</taxon>
        <taxon>Flavobacteriales</taxon>
        <taxon>Flavobacteriaceae</taxon>
        <taxon>Maribacter</taxon>
    </lineage>
</organism>
<evidence type="ECO:0000313" key="3">
    <source>
        <dbReference type="Proteomes" id="UP000198337"/>
    </source>
</evidence>
<protein>
    <submittedName>
        <fullName evidence="2">Uncharacterized protein</fullName>
    </submittedName>
</protein>
<dbReference type="Proteomes" id="UP000198337">
    <property type="component" value="Unassembled WGS sequence"/>
</dbReference>
<keyword evidence="1" id="KW-1133">Transmembrane helix</keyword>
<evidence type="ECO:0000256" key="1">
    <source>
        <dbReference type="SAM" id="Phobius"/>
    </source>
</evidence>
<dbReference type="EMBL" id="FZNV01000002">
    <property type="protein sequence ID" value="SNR45857.1"/>
    <property type="molecule type" value="Genomic_DNA"/>
</dbReference>
<feature type="transmembrane region" description="Helical" evidence="1">
    <location>
        <begin position="6"/>
        <end position="24"/>
    </location>
</feature>
<comment type="caution">
    <text evidence="2">The sequence shown here is derived from an EMBL/GenBank/DDBJ whole genome shotgun (WGS) entry which is preliminary data.</text>
</comment>